<evidence type="ECO:0000313" key="2">
    <source>
        <dbReference type="EMBL" id="KAK1761346.1"/>
    </source>
</evidence>
<gene>
    <name evidence="2" type="ORF">QBC47DRAFT_291012</name>
</gene>
<dbReference type="AlphaFoldDB" id="A0AAJ0BSR8"/>
<sequence length="213" mass="22741">MSAPDPSSIPTSASRPRGPPRKKRRALSPTSSQAATLTTLFAHPDVPVAIPETCNPPPRKLPPPPEIVTNVQGSSAGAGSGEFHVYKAARRREYERLRAMDEETLKEKEAREFEQARREREARDEEKTRKNREKREKKKMKGKQKGKSGGGTQGGMGTNGNGNGNGRSGSKDGMAGDTKTGGDGKLSDATNGATTTRAVPVADGPGLLIHDDD</sequence>
<dbReference type="Proteomes" id="UP001239445">
    <property type="component" value="Unassembled WGS sequence"/>
</dbReference>
<dbReference type="GO" id="GO:0019901">
    <property type="term" value="F:protein kinase binding"/>
    <property type="evidence" value="ECO:0007669"/>
    <property type="project" value="TreeGrafter"/>
</dbReference>
<keyword evidence="3" id="KW-1185">Reference proteome</keyword>
<organism evidence="2 3">
    <name type="scientific">Echria macrotheca</name>
    <dbReference type="NCBI Taxonomy" id="438768"/>
    <lineage>
        <taxon>Eukaryota</taxon>
        <taxon>Fungi</taxon>
        <taxon>Dikarya</taxon>
        <taxon>Ascomycota</taxon>
        <taxon>Pezizomycotina</taxon>
        <taxon>Sordariomycetes</taxon>
        <taxon>Sordariomycetidae</taxon>
        <taxon>Sordariales</taxon>
        <taxon>Schizotheciaceae</taxon>
        <taxon>Echria</taxon>
    </lineage>
</organism>
<evidence type="ECO:0000313" key="3">
    <source>
        <dbReference type="Proteomes" id="UP001239445"/>
    </source>
</evidence>
<dbReference type="PANTHER" id="PTHR13507:SF0">
    <property type="entry name" value="PRKR-INTERACTING PROTEIN 1"/>
    <property type="match status" value="1"/>
</dbReference>
<feature type="region of interest" description="Disordered" evidence="1">
    <location>
        <begin position="47"/>
        <end position="82"/>
    </location>
</feature>
<feature type="compositionally biased region" description="Gly residues" evidence="1">
    <location>
        <begin position="147"/>
        <end position="167"/>
    </location>
</feature>
<feature type="region of interest" description="Disordered" evidence="1">
    <location>
        <begin position="1"/>
        <end position="35"/>
    </location>
</feature>
<protein>
    <submittedName>
        <fullName evidence="2">Duf1168 domain protein</fullName>
    </submittedName>
</protein>
<dbReference type="EMBL" id="MU839827">
    <property type="protein sequence ID" value="KAK1761346.1"/>
    <property type="molecule type" value="Genomic_DNA"/>
</dbReference>
<dbReference type="GO" id="GO:0005730">
    <property type="term" value="C:nucleolus"/>
    <property type="evidence" value="ECO:0007669"/>
    <property type="project" value="TreeGrafter"/>
</dbReference>
<dbReference type="Pfam" id="PF06658">
    <property type="entry name" value="DUF1168"/>
    <property type="match status" value="1"/>
</dbReference>
<evidence type="ECO:0000256" key="1">
    <source>
        <dbReference type="SAM" id="MobiDB-lite"/>
    </source>
</evidence>
<reference evidence="2" key="1">
    <citation type="submission" date="2023-06" db="EMBL/GenBank/DDBJ databases">
        <title>Genome-scale phylogeny and comparative genomics of the fungal order Sordariales.</title>
        <authorList>
            <consortium name="Lawrence Berkeley National Laboratory"/>
            <person name="Hensen N."/>
            <person name="Bonometti L."/>
            <person name="Westerberg I."/>
            <person name="Brannstrom I.O."/>
            <person name="Guillou S."/>
            <person name="Cros-Aarteil S."/>
            <person name="Calhoun S."/>
            <person name="Haridas S."/>
            <person name="Kuo A."/>
            <person name="Mondo S."/>
            <person name="Pangilinan J."/>
            <person name="Riley R."/>
            <person name="Labutti K."/>
            <person name="Andreopoulos B."/>
            <person name="Lipzen A."/>
            <person name="Chen C."/>
            <person name="Yanf M."/>
            <person name="Daum C."/>
            <person name="Ng V."/>
            <person name="Clum A."/>
            <person name="Steindorff A."/>
            <person name="Ohm R."/>
            <person name="Martin F."/>
            <person name="Silar P."/>
            <person name="Natvig D."/>
            <person name="Lalanne C."/>
            <person name="Gautier V."/>
            <person name="Ament-Velasquez S.L."/>
            <person name="Kruys A."/>
            <person name="Hutchinson M.I."/>
            <person name="Powell A.J."/>
            <person name="Barry K."/>
            <person name="Miller A.N."/>
            <person name="Grigoriev I.V."/>
            <person name="Debuchy R."/>
            <person name="Gladieux P."/>
            <person name="Thoren M.H."/>
            <person name="Johannesson H."/>
        </authorList>
    </citation>
    <scope>NUCLEOTIDE SEQUENCE</scope>
    <source>
        <strain evidence="2">PSN4</strain>
    </source>
</reference>
<dbReference type="PANTHER" id="PTHR13507">
    <property type="entry name" value="PRKR-INTERACTING PROTEIN 1"/>
    <property type="match status" value="1"/>
</dbReference>
<accession>A0AAJ0BSR8</accession>
<feature type="compositionally biased region" description="Pro residues" evidence="1">
    <location>
        <begin position="54"/>
        <end position="66"/>
    </location>
</feature>
<proteinExistence type="predicted"/>
<feature type="compositionally biased region" description="Polar residues" evidence="1">
    <location>
        <begin position="188"/>
        <end position="197"/>
    </location>
</feature>
<dbReference type="GO" id="GO:0003725">
    <property type="term" value="F:double-stranded RNA binding"/>
    <property type="evidence" value="ECO:0007669"/>
    <property type="project" value="InterPro"/>
</dbReference>
<feature type="region of interest" description="Disordered" evidence="1">
    <location>
        <begin position="99"/>
        <end position="213"/>
    </location>
</feature>
<dbReference type="GO" id="GO:0004860">
    <property type="term" value="F:protein kinase inhibitor activity"/>
    <property type="evidence" value="ECO:0007669"/>
    <property type="project" value="TreeGrafter"/>
</dbReference>
<name>A0AAJ0BSR8_9PEZI</name>
<comment type="caution">
    <text evidence="2">The sequence shown here is derived from an EMBL/GenBank/DDBJ whole genome shotgun (WGS) entry which is preliminary data.</text>
</comment>
<feature type="compositionally biased region" description="Basic and acidic residues" evidence="1">
    <location>
        <begin position="99"/>
        <end position="128"/>
    </location>
</feature>
<dbReference type="InterPro" id="IPR009548">
    <property type="entry name" value="Prkrip1"/>
</dbReference>
<feature type="compositionally biased region" description="Basic residues" evidence="1">
    <location>
        <begin position="129"/>
        <end position="146"/>
    </location>
</feature>